<accession>A0A932I1H6</accession>
<dbReference type="InterPro" id="IPR021322">
    <property type="entry name" value="DUF2924"/>
</dbReference>
<dbReference type="Pfam" id="PF11149">
    <property type="entry name" value="DUF2924"/>
    <property type="match status" value="1"/>
</dbReference>
<proteinExistence type="predicted"/>
<dbReference type="Proteomes" id="UP000782312">
    <property type="component" value="Unassembled WGS sequence"/>
</dbReference>
<evidence type="ECO:0000313" key="1">
    <source>
        <dbReference type="EMBL" id="MBI3129659.1"/>
    </source>
</evidence>
<dbReference type="EMBL" id="JACPUR010000041">
    <property type="protein sequence ID" value="MBI3129659.1"/>
    <property type="molecule type" value="Genomic_DNA"/>
</dbReference>
<organism evidence="1 2">
    <name type="scientific">Tectimicrobiota bacterium</name>
    <dbReference type="NCBI Taxonomy" id="2528274"/>
    <lineage>
        <taxon>Bacteria</taxon>
        <taxon>Pseudomonadati</taxon>
        <taxon>Nitrospinota/Tectimicrobiota group</taxon>
        <taxon>Candidatus Tectimicrobiota</taxon>
    </lineage>
</organism>
<gene>
    <name evidence="1" type="ORF">HYZ11_18780</name>
</gene>
<evidence type="ECO:0000313" key="2">
    <source>
        <dbReference type="Proteomes" id="UP000782312"/>
    </source>
</evidence>
<protein>
    <submittedName>
        <fullName evidence="1">DUF2924 domain-containing protein</fullName>
    </submittedName>
</protein>
<comment type="caution">
    <text evidence="1">The sequence shown here is derived from an EMBL/GenBank/DDBJ whole genome shotgun (WGS) entry which is preliminary data.</text>
</comment>
<reference evidence="1" key="1">
    <citation type="submission" date="2020-07" db="EMBL/GenBank/DDBJ databases">
        <title>Huge and variable diversity of episymbiotic CPR bacteria and DPANN archaea in groundwater ecosystems.</title>
        <authorList>
            <person name="He C.Y."/>
            <person name="Keren R."/>
            <person name="Whittaker M."/>
            <person name="Farag I.F."/>
            <person name="Doudna J."/>
            <person name="Cate J.H.D."/>
            <person name="Banfield J.F."/>
        </authorList>
    </citation>
    <scope>NUCLEOTIDE SEQUENCE</scope>
    <source>
        <strain evidence="1">NC_groundwater_763_Ag_S-0.2um_68_21</strain>
    </source>
</reference>
<dbReference type="AlphaFoldDB" id="A0A932I1H6"/>
<name>A0A932I1H6_UNCTE</name>
<sequence length="142" mass="16122">MDANLEVYLEKLKQLSPDELHDAWHSQLGCPAPTGLNAPLLRQLLAWRIQEHAFGGLSSESRLQLRRLTTSLGRNPDHSLTPNLGLKPGTILEREWQGVRHRVRVLDAGFEYVGERFDSLSKVARRITGTRWSGPLFFGLRK</sequence>